<feature type="signal peptide" evidence="1">
    <location>
        <begin position="1"/>
        <end position="21"/>
    </location>
</feature>
<evidence type="ECO:0000313" key="2">
    <source>
        <dbReference type="EMBL" id="SON51729.1"/>
    </source>
</evidence>
<dbReference type="KEGG" id="vta:B0118"/>
<gene>
    <name evidence="2" type="ORF">VTAP4600_B0118</name>
</gene>
<name>A0A2N8ZIJ8_9VIBR</name>
<protein>
    <submittedName>
        <fullName evidence="2">Uncharacterized protein</fullName>
    </submittedName>
</protein>
<dbReference type="RefSeq" id="WP_102524126.1">
    <property type="nucleotide sequence ID" value="NZ_LT960612.1"/>
</dbReference>
<dbReference type="EMBL" id="LT960612">
    <property type="protein sequence ID" value="SON51729.1"/>
    <property type="molecule type" value="Genomic_DNA"/>
</dbReference>
<accession>A0A2N8ZIJ8</accession>
<proteinExistence type="predicted"/>
<feature type="chain" id="PRO_5014860647" evidence="1">
    <location>
        <begin position="22"/>
        <end position="290"/>
    </location>
</feature>
<keyword evidence="3" id="KW-1185">Reference proteome</keyword>
<keyword evidence="1" id="KW-0732">Signal</keyword>
<dbReference type="OrthoDB" id="5291732at2"/>
<organism evidence="2 3">
    <name type="scientific">Vibrio tapetis subsp. tapetis</name>
    <dbReference type="NCBI Taxonomy" id="1671868"/>
    <lineage>
        <taxon>Bacteria</taxon>
        <taxon>Pseudomonadati</taxon>
        <taxon>Pseudomonadota</taxon>
        <taxon>Gammaproteobacteria</taxon>
        <taxon>Vibrionales</taxon>
        <taxon>Vibrionaceae</taxon>
        <taxon>Vibrio</taxon>
    </lineage>
</organism>
<evidence type="ECO:0000313" key="3">
    <source>
        <dbReference type="Proteomes" id="UP000235828"/>
    </source>
</evidence>
<dbReference type="Proteomes" id="UP000235828">
    <property type="component" value="Chromosome B"/>
</dbReference>
<reference evidence="2 3" key="1">
    <citation type="submission" date="2017-10" db="EMBL/GenBank/DDBJ databases">
        <authorList>
            <person name="Banno H."/>
            <person name="Chua N.-H."/>
        </authorList>
    </citation>
    <scope>NUCLEOTIDE SEQUENCE [LARGE SCALE GENOMIC DNA]</scope>
    <source>
        <strain evidence="2">Vibrio tapetis CECT4600</strain>
    </source>
</reference>
<evidence type="ECO:0000256" key="1">
    <source>
        <dbReference type="SAM" id="SignalP"/>
    </source>
</evidence>
<dbReference type="AlphaFoldDB" id="A0A2N8ZIJ8"/>
<sequence length="290" mass="31492">MKNSTLAMAIILSMAPALVNAAEEKKSDIDMSNPTDVYTSVGVSYGSEGMNLKGQLMLSETTGDSGQKTGIIFEAKNVFNEGDKSPKFSGTVNHPTYGLVPTFNDEKSERSYRFRFGTINTTNGTGWSVDASIGDHPFYGTMTAVQAGPVMTIPVTDNFYIFPVLYVGGVVVEDNIDMLASSALGSNAGALGLRSSGVDVASLIMTGMAYARYTINDNWWVLGSARYTGAIQGKNWSDEVLEGGMQMANVEGEISVAYQINSHQNLRMNYKTDDSDDTDDSYWLEYNYAF</sequence>